<evidence type="ECO:0000256" key="4">
    <source>
        <dbReference type="ARBA" id="ARBA00022833"/>
    </source>
</evidence>
<sequence>MAEKPLVIVAAVNGGAQQSRDGAIVPVTTEEIVEEAVRCEEAGATVLHFHGRNSEGRNTGDPAVYAEIIRQVRQKTKLLIQCTNGIGYRIDPTTGEHVFPPDAERLALLNLDPTPDYYGAMTVSIDFYDPDGGFPQEASFRNSGRFLSETIRTVYSRGSVIEFEIPHISSLHRLHRYLAAEGIDPASPYIALLMPIIPSFVPDHRTWLHLQDEAKRMFPNAIRNHVGSGSTAFEAVALALAVDFECVRVGFESSLNLADGSFARHNYQQVAQAVEIARIFGRRPATPDEAVKILQLDRGPQQLGAV</sequence>
<dbReference type="InterPro" id="IPR011060">
    <property type="entry name" value="RibuloseP-bd_barrel"/>
</dbReference>
<dbReference type="SUPFAM" id="SSF51366">
    <property type="entry name" value="Ribulose-phoshate binding barrel"/>
    <property type="match status" value="1"/>
</dbReference>
<comment type="cofactor">
    <cofactor evidence="1">
        <name>Zn(2+)</name>
        <dbReference type="ChEBI" id="CHEBI:29105"/>
    </cofactor>
</comment>
<reference evidence="5 6" key="1">
    <citation type="submission" date="2024-10" db="EMBL/GenBank/DDBJ databases">
        <title>The Natural Products Discovery Center: Release of the First 8490 Sequenced Strains for Exploring Actinobacteria Biosynthetic Diversity.</title>
        <authorList>
            <person name="Kalkreuter E."/>
            <person name="Kautsar S.A."/>
            <person name="Yang D."/>
            <person name="Bader C.D."/>
            <person name="Teijaro C.N."/>
            <person name="Fluegel L."/>
            <person name="Davis C.M."/>
            <person name="Simpson J.R."/>
            <person name="Lauterbach L."/>
            <person name="Steele A.D."/>
            <person name="Gui C."/>
            <person name="Meng S."/>
            <person name="Li G."/>
            <person name="Viehrig K."/>
            <person name="Ye F."/>
            <person name="Su P."/>
            <person name="Kiefer A.F."/>
            <person name="Nichols A."/>
            <person name="Cepeda A.J."/>
            <person name="Yan W."/>
            <person name="Fan B."/>
            <person name="Jiang Y."/>
            <person name="Adhikari A."/>
            <person name="Zheng C.-J."/>
            <person name="Schuster L."/>
            <person name="Cowan T.M."/>
            <person name="Smanski M.J."/>
            <person name="Chevrette M.G."/>
            <person name="De Carvalho L.P.S."/>
            <person name="Shen B."/>
        </authorList>
    </citation>
    <scope>NUCLEOTIDE SEQUENCE [LARGE SCALE GENOMIC DNA]</scope>
    <source>
        <strain evidence="5 6">NPDC002593</strain>
    </source>
</reference>
<evidence type="ECO:0000256" key="3">
    <source>
        <dbReference type="ARBA" id="ARBA00022723"/>
    </source>
</evidence>
<evidence type="ECO:0000256" key="2">
    <source>
        <dbReference type="ARBA" id="ARBA00022679"/>
    </source>
</evidence>
<dbReference type="Pfam" id="PF05853">
    <property type="entry name" value="BKACE"/>
    <property type="match status" value="1"/>
</dbReference>
<dbReference type="RefSeq" id="WP_083896304.1">
    <property type="nucleotide sequence ID" value="NZ_JBIAQY010000028.1"/>
</dbReference>
<protein>
    <submittedName>
        <fullName evidence="5">3-keto-5-aminohexanoate cleavage protein</fullName>
    </submittedName>
</protein>
<evidence type="ECO:0000313" key="5">
    <source>
        <dbReference type="EMBL" id="MFF3574577.1"/>
    </source>
</evidence>
<dbReference type="InterPro" id="IPR013785">
    <property type="entry name" value="Aldolase_TIM"/>
</dbReference>
<keyword evidence="4" id="KW-0862">Zinc</keyword>
<dbReference type="Gene3D" id="3.20.20.70">
    <property type="entry name" value="Aldolase class I"/>
    <property type="match status" value="1"/>
</dbReference>
<accession>A0ABW6SE37</accession>
<evidence type="ECO:0000313" key="6">
    <source>
        <dbReference type="Proteomes" id="UP001601992"/>
    </source>
</evidence>
<dbReference type="InterPro" id="IPR008567">
    <property type="entry name" value="BKACE"/>
</dbReference>
<keyword evidence="6" id="KW-1185">Reference proteome</keyword>
<gene>
    <name evidence="5" type="ORF">ACFYXQ_43195</name>
</gene>
<dbReference type="Proteomes" id="UP001601992">
    <property type="component" value="Unassembled WGS sequence"/>
</dbReference>
<keyword evidence="2" id="KW-0808">Transferase</keyword>
<proteinExistence type="predicted"/>
<keyword evidence="3" id="KW-0479">Metal-binding</keyword>
<name>A0ABW6SE37_9NOCA</name>
<dbReference type="PANTHER" id="PTHR37418">
    <property type="entry name" value="3-KETO-5-AMINOHEXANOATE CLEAVAGE ENZYME-RELATED"/>
    <property type="match status" value="1"/>
</dbReference>
<evidence type="ECO:0000256" key="1">
    <source>
        <dbReference type="ARBA" id="ARBA00001947"/>
    </source>
</evidence>
<organism evidence="5 6">
    <name type="scientific">Nocardia jiangxiensis</name>
    <dbReference type="NCBI Taxonomy" id="282685"/>
    <lineage>
        <taxon>Bacteria</taxon>
        <taxon>Bacillati</taxon>
        <taxon>Actinomycetota</taxon>
        <taxon>Actinomycetes</taxon>
        <taxon>Mycobacteriales</taxon>
        <taxon>Nocardiaceae</taxon>
        <taxon>Nocardia</taxon>
    </lineage>
</organism>
<comment type="caution">
    <text evidence="5">The sequence shown here is derived from an EMBL/GenBank/DDBJ whole genome shotgun (WGS) entry which is preliminary data.</text>
</comment>
<dbReference type="PANTHER" id="PTHR37418:SF2">
    <property type="entry name" value="3-KETO-5-AMINOHEXANOATE CLEAVAGE ENZYME"/>
    <property type="match status" value="1"/>
</dbReference>
<dbReference type="EMBL" id="JBIAQY010000028">
    <property type="protein sequence ID" value="MFF3574577.1"/>
    <property type="molecule type" value="Genomic_DNA"/>
</dbReference>